<evidence type="ECO:0000313" key="2">
    <source>
        <dbReference type="EMBL" id="KAJ8416001.1"/>
    </source>
</evidence>
<gene>
    <name evidence="2" type="ORF">AAFF_G00380230</name>
</gene>
<sequence>MCSGRRGNVHLAQKRNTDRLHFEKSSGRGLKHREPGITVSGDKVLTPANRNDKPASYTRRIRRSSPRSAEQHDRVKSSGSSDSGGSLERSASVAVRRFTRSELRWNSEDRRTASSRQDDLKLTSSTFALAGDSAHNQAMVHWSGQNSSVSPHNAIRYRRFGRAQ</sequence>
<feature type="compositionally biased region" description="Low complexity" evidence="1">
    <location>
        <begin position="77"/>
        <end position="92"/>
    </location>
</feature>
<reference evidence="2" key="1">
    <citation type="journal article" date="2023" name="Science">
        <title>Genome structures resolve the early diversification of teleost fishes.</title>
        <authorList>
            <person name="Parey E."/>
            <person name="Louis A."/>
            <person name="Montfort J."/>
            <person name="Bouchez O."/>
            <person name="Roques C."/>
            <person name="Iampietro C."/>
            <person name="Lluch J."/>
            <person name="Castinel A."/>
            <person name="Donnadieu C."/>
            <person name="Desvignes T."/>
            <person name="Floi Bucao C."/>
            <person name="Jouanno E."/>
            <person name="Wen M."/>
            <person name="Mejri S."/>
            <person name="Dirks R."/>
            <person name="Jansen H."/>
            <person name="Henkel C."/>
            <person name="Chen W.J."/>
            <person name="Zahm M."/>
            <person name="Cabau C."/>
            <person name="Klopp C."/>
            <person name="Thompson A.W."/>
            <person name="Robinson-Rechavi M."/>
            <person name="Braasch I."/>
            <person name="Lecointre G."/>
            <person name="Bobe J."/>
            <person name="Postlethwait J.H."/>
            <person name="Berthelot C."/>
            <person name="Roest Crollius H."/>
            <person name="Guiguen Y."/>
        </authorList>
    </citation>
    <scope>NUCLEOTIDE SEQUENCE</scope>
    <source>
        <strain evidence="2">NC1722</strain>
    </source>
</reference>
<name>A0AAD7T9G1_9TELE</name>
<evidence type="ECO:0000313" key="3">
    <source>
        <dbReference type="Proteomes" id="UP001221898"/>
    </source>
</evidence>
<dbReference type="Proteomes" id="UP001221898">
    <property type="component" value="Unassembled WGS sequence"/>
</dbReference>
<dbReference type="AlphaFoldDB" id="A0AAD7T9G1"/>
<evidence type="ECO:0000256" key="1">
    <source>
        <dbReference type="SAM" id="MobiDB-lite"/>
    </source>
</evidence>
<feature type="compositionally biased region" description="Basic and acidic residues" evidence="1">
    <location>
        <begin position="15"/>
        <end position="26"/>
    </location>
</feature>
<accession>A0AAD7T9G1</accession>
<comment type="caution">
    <text evidence="2">The sequence shown here is derived from an EMBL/GenBank/DDBJ whole genome shotgun (WGS) entry which is preliminary data.</text>
</comment>
<organism evidence="2 3">
    <name type="scientific">Aldrovandia affinis</name>
    <dbReference type="NCBI Taxonomy" id="143900"/>
    <lineage>
        <taxon>Eukaryota</taxon>
        <taxon>Metazoa</taxon>
        <taxon>Chordata</taxon>
        <taxon>Craniata</taxon>
        <taxon>Vertebrata</taxon>
        <taxon>Euteleostomi</taxon>
        <taxon>Actinopterygii</taxon>
        <taxon>Neopterygii</taxon>
        <taxon>Teleostei</taxon>
        <taxon>Notacanthiformes</taxon>
        <taxon>Halosauridae</taxon>
        <taxon>Aldrovandia</taxon>
    </lineage>
</organism>
<keyword evidence="3" id="KW-1185">Reference proteome</keyword>
<dbReference type="EMBL" id="JAINUG010000007">
    <property type="protein sequence ID" value="KAJ8416001.1"/>
    <property type="molecule type" value="Genomic_DNA"/>
</dbReference>
<proteinExistence type="predicted"/>
<feature type="compositionally biased region" description="Basic residues" evidence="1">
    <location>
        <begin position="155"/>
        <end position="164"/>
    </location>
</feature>
<feature type="region of interest" description="Disordered" evidence="1">
    <location>
        <begin position="143"/>
        <end position="164"/>
    </location>
</feature>
<feature type="region of interest" description="Disordered" evidence="1">
    <location>
        <begin position="1"/>
        <end position="93"/>
    </location>
</feature>
<protein>
    <submittedName>
        <fullName evidence="2">Uncharacterized protein</fullName>
    </submittedName>
</protein>